<gene>
    <name evidence="1" type="ORF">F4820DRAFT_439666</name>
</gene>
<protein>
    <submittedName>
        <fullName evidence="1">Uncharacterized protein</fullName>
    </submittedName>
</protein>
<evidence type="ECO:0000313" key="2">
    <source>
        <dbReference type="Proteomes" id="UP001497700"/>
    </source>
</evidence>
<reference evidence="1 2" key="1">
    <citation type="journal article" date="2022" name="New Phytol.">
        <title>Ecological generalism drives hyperdiversity of secondary metabolite gene clusters in xylarialean endophytes.</title>
        <authorList>
            <person name="Franco M.E.E."/>
            <person name="Wisecaver J.H."/>
            <person name="Arnold A.E."/>
            <person name="Ju Y.M."/>
            <person name="Slot J.C."/>
            <person name="Ahrendt S."/>
            <person name="Moore L.P."/>
            <person name="Eastman K.E."/>
            <person name="Scott K."/>
            <person name="Konkel Z."/>
            <person name="Mondo S.J."/>
            <person name="Kuo A."/>
            <person name="Hayes R.D."/>
            <person name="Haridas S."/>
            <person name="Andreopoulos B."/>
            <person name="Riley R."/>
            <person name="LaButti K."/>
            <person name="Pangilinan J."/>
            <person name="Lipzen A."/>
            <person name="Amirebrahimi M."/>
            <person name="Yan J."/>
            <person name="Adam C."/>
            <person name="Keymanesh K."/>
            <person name="Ng V."/>
            <person name="Louie K."/>
            <person name="Northen T."/>
            <person name="Drula E."/>
            <person name="Henrissat B."/>
            <person name="Hsieh H.M."/>
            <person name="Youens-Clark K."/>
            <person name="Lutzoni F."/>
            <person name="Miadlikowska J."/>
            <person name="Eastwood D.C."/>
            <person name="Hamelin R.C."/>
            <person name="Grigoriev I.V."/>
            <person name="U'Ren J.M."/>
        </authorList>
    </citation>
    <scope>NUCLEOTIDE SEQUENCE [LARGE SCALE GENOMIC DNA]</scope>
    <source>
        <strain evidence="1 2">CBS 119005</strain>
    </source>
</reference>
<keyword evidence="2" id="KW-1185">Reference proteome</keyword>
<dbReference type="EMBL" id="MU393632">
    <property type="protein sequence ID" value="KAI4859455.1"/>
    <property type="molecule type" value="Genomic_DNA"/>
</dbReference>
<sequence length="87" mass="10157">MSVLFPQVDSTPNLESTHALHEPRSGAESYTTCMTEYRIPGYLVNPENLVKVLRERFKDNYKVKLRNDNYSISTPRKLTKNELIMCY</sequence>
<dbReference type="Proteomes" id="UP001497700">
    <property type="component" value="Unassembled WGS sequence"/>
</dbReference>
<comment type="caution">
    <text evidence="1">The sequence shown here is derived from an EMBL/GenBank/DDBJ whole genome shotgun (WGS) entry which is preliminary data.</text>
</comment>
<proteinExistence type="predicted"/>
<name>A0ACB9YK97_9PEZI</name>
<accession>A0ACB9YK97</accession>
<organism evidence="1 2">
    <name type="scientific">Hypoxylon rubiginosum</name>
    <dbReference type="NCBI Taxonomy" id="110542"/>
    <lineage>
        <taxon>Eukaryota</taxon>
        <taxon>Fungi</taxon>
        <taxon>Dikarya</taxon>
        <taxon>Ascomycota</taxon>
        <taxon>Pezizomycotina</taxon>
        <taxon>Sordariomycetes</taxon>
        <taxon>Xylariomycetidae</taxon>
        <taxon>Xylariales</taxon>
        <taxon>Hypoxylaceae</taxon>
        <taxon>Hypoxylon</taxon>
    </lineage>
</organism>
<evidence type="ECO:0000313" key="1">
    <source>
        <dbReference type="EMBL" id="KAI4859455.1"/>
    </source>
</evidence>